<dbReference type="EMBL" id="VIWO01000005">
    <property type="protein sequence ID" value="TWF39638.1"/>
    <property type="molecule type" value="Genomic_DNA"/>
</dbReference>
<evidence type="ECO:0000256" key="5">
    <source>
        <dbReference type="ARBA" id="ARBA00023136"/>
    </source>
</evidence>
<dbReference type="PANTHER" id="PTHR30250:SF11">
    <property type="entry name" value="O-ANTIGEN TRANSPORTER-RELATED"/>
    <property type="match status" value="1"/>
</dbReference>
<dbReference type="Proteomes" id="UP000320811">
    <property type="component" value="Unassembled WGS sequence"/>
</dbReference>
<dbReference type="RefSeq" id="WP_145670832.1">
    <property type="nucleotide sequence ID" value="NZ_VIWO01000005.1"/>
</dbReference>
<feature type="transmembrane region" description="Helical" evidence="6">
    <location>
        <begin position="430"/>
        <end position="450"/>
    </location>
</feature>
<feature type="transmembrane region" description="Helical" evidence="6">
    <location>
        <begin position="124"/>
        <end position="142"/>
    </location>
</feature>
<evidence type="ECO:0000256" key="3">
    <source>
        <dbReference type="ARBA" id="ARBA00022692"/>
    </source>
</evidence>
<sequence>MGVIKQQSIRSTLLIYIGFAIGGINIVFLFPHFFSNEEFALTRLLPEIAMMLVPICTLSTVPTISRFFPYYSSRLKDKDNDMLTWAMLATLVGCGIFSLGTLFFRQQIINAFIEKSPLFVDYFYLVYPNVFLFAFFAVLESYSGARHLTVFPNFLKELVLRLLTTLLIFLYYFKLMDITTFLWLFSLLYGVLLVALLVYLYRHHFLHFTFRVSTVSRRLLPKMSIYAFSLLGAILFNLLANNVAPLILGSTKGLDDVAYQTIATYMSMLILIPQRSISAIGLPVLAQAWKEKNMSKIEEVYVKSSLLQLIYALFIFLAIWLNIDSFFKLLPPEFAKAKYVVLCYGISRVIDMGTGLNSQLLATSRLWRYDLYSSAVLLALSLPLNFYLINHYGLIGSGFATLISMAVFNLIRYVFIWAKFGLQPFTVNSVKAIGVSLVAYFGVTWIPFIIHPIIDIAVKGALFAAIFIGLTLVLRVSDDVNSTVNETIHKLRRKQ</sequence>
<dbReference type="InterPro" id="IPR050833">
    <property type="entry name" value="Poly_Biosynth_Transport"/>
</dbReference>
<name>A0A561PNH9_9BACT</name>
<dbReference type="GO" id="GO:0005886">
    <property type="term" value="C:plasma membrane"/>
    <property type="evidence" value="ECO:0007669"/>
    <property type="project" value="UniProtKB-SubCell"/>
</dbReference>
<keyword evidence="2" id="KW-1003">Cell membrane</keyword>
<feature type="transmembrane region" description="Helical" evidence="6">
    <location>
        <begin position="223"/>
        <end position="242"/>
    </location>
</feature>
<feature type="transmembrane region" description="Helical" evidence="6">
    <location>
        <begin position="82"/>
        <end position="104"/>
    </location>
</feature>
<evidence type="ECO:0000256" key="6">
    <source>
        <dbReference type="SAM" id="Phobius"/>
    </source>
</evidence>
<feature type="transmembrane region" description="Helical" evidence="6">
    <location>
        <begin position="306"/>
        <end position="327"/>
    </location>
</feature>
<comment type="subcellular location">
    <subcellularLocation>
        <location evidence="1">Cell membrane</location>
        <topology evidence="1">Multi-pass membrane protein</topology>
    </subcellularLocation>
</comment>
<evidence type="ECO:0000256" key="2">
    <source>
        <dbReference type="ARBA" id="ARBA00022475"/>
    </source>
</evidence>
<proteinExistence type="predicted"/>
<keyword evidence="5 6" id="KW-0472">Membrane</keyword>
<dbReference type="AlphaFoldDB" id="A0A561PNH9"/>
<organism evidence="7 8">
    <name type="scientific">Chitinophaga polysaccharea</name>
    <dbReference type="NCBI Taxonomy" id="1293035"/>
    <lineage>
        <taxon>Bacteria</taxon>
        <taxon>Pseudomonadati</taxon>
        <taxon>Bacteroidota</taxon>
        <taxon>Chitinophagia</taxon>
        <taxon>Chitinophagales</taxon>
        <taxon>Chitinophagaceae</taxon>
        <taxon>Chitinophaga</taxon>
    </lineage>
</organism>
<evidence type="ECO:0000256" key="4">
    <source>
        <dbReference type="ARBA" id="ARBA00022989"/>
    </source>
</evidence>
<evidence type="ECO:0000256" key="1">
    <source>
        <dbReference type="ARBA" id="ARBA00004651"/>
    </source>
</evidence>
<accession>A0A561PNH9</accession>
<feature type="transmembrane region" description="Helical" evidence="6">
    <location>
        <begin position="12"/>
        <end position="34"/>
    </location>
</feature>
<keyword evidence="3 6" id="KW-0812">Transmembrane</keyword>
<gene>
    <name evidence="7" type="ORF">FHW36_10577</name>
</gene>
<dbReference type="PANTHER" id="PTHR30250">
    <property type="entry name" value="PST FAMILY PREDICTED COLANIC ACID TRANSPORTER"/>
    <property type="match status" value="1"/>
</dbReference>
<feature type="transmembrane region" description="Helical" evidence="6">
    <location>
        <begin position="262"/>
        <end position="285"/>
    </location>
</feature>
<protein>
    <submittedName>
        <fullName evidence="7">O-antigen/teichoic acid export membrane protein</fullName>
    </submittedName>
</protein>
<evidence type="ECO:0000313" key="7">
    <source>
        <dbReference type="EMBL" id="TWF39638.1"/>
    </source>
</evidence>
<dbReference type="OrthoDB" id="88014at2"/>
<keyword evidence="4 6" id="KW-1133">Transmembrane helix</keyword>
<keyword evidence="8" id="KW-1185">Reference proteome</keyword>
<feature type="transmembrane region" description="Helical" evidence="6">
    <location>
        <begin position="40"/>
        <end position="61"/>
    </location>
</feature>
<comment type="caution">
    <text evidence="7">The sequence shown here is derived from an EMBL/GenBank/DDBJ whole genome shotgun (WGS) entry which is preliminary data.</text>
</comment>
<reference evidence="7 8" key="1">
    <citation type="submission" date="2019-06" db="EMBL/GenBank/DDBJ databases">
        <title>Sorghum-associated microbial communities from plants grown in Nebraska, USA.</title>
        <authorList>
            <person name="Schachtman D."/>
        </authorList>
    </citation>
    <scope>NUCLEOTIDE SEQUENCE [LARGE SCALE GENOMIC DNA]</scope>
    <source>
        <strain evidence="7 8">1209</strain>
    </source>
</reference>
<feature type="transmembrane region" description="Helical" evidence="6">
    <location>
        <begin position="154"/>
        <end position="174"/>
    </location>
</feature>
<feature type="transmembrane region" description="Helical" evidence="6">
    <location>
        <begin position="456"/>
        <end position="474"/>
    </location>
</feature>
<feature type="transmembrane region" description="Helical" evidence="6">
    <location>
        <begin position="395"/>
        <end position="418"/>
    </location>
</feature>
<feature type="transmembrane region" description="Helical" evidence="6">
    <location>
        <begin position="180"/>
        <end position="202"/>
    </location>
</feature>
<evidence type="ECO:0000313" key="8">
    <source>
        <dbReference type="Proteomes" id="UP000320811"/>
    </source>
</evidence>